<feature type="region of interest" description="Disordered" evidence="1">
    <location>
        <begin position="1"/>
        <end position="53"/>
    </location>
</feature>
<accession>A0A9D4B395</accession>
<proteinExistence type="predicted"/>
<name>A0A9D4B395_9SAUR</name>
<organism evidence="2 3">
    <name type="scientific">Mauremys mutica</name>
    <name type="common">yellowpond turtle</name>
    <dbReference type="NCBI Taxonomy" id="74926"/>
    <lineage>
        <taxon>Eukaryota</taxon>
        <taxon>Metazoa</taxon>
        <taxon>Chordata</taxon>
        <taxon>Craniata</taxon>
        <taxon>Vertebrata</taxon>
        <taxon>Euteleostomi</taxon>
        <taxon>Archelosauria</taxon>
        <taxon>Testudinata</taxon>
        <taxon>Testudines</taxon>
        <taxon>Cryptodira</taxon>
        <taxon>Durocryptodira</taxon>
        <taxon>Testudinoidea</taxon>
        <taxon>Geoemydidae</taxon>
        <taxon>Geoemydinae</taxon>
        <taxon>Mauremys</taxon>
    </lineage>
</organism>
<evidence type="ECO:0000313" key="3">
    <source>
        <dbReference type="Proteomes" id="UP000827986"/>
    </source>
</evidence>
<dbReference type="EMBL" id="JAHDVG010000473">
    <property type="protein sequence ID" value="KAH1178949.1"/>
    <property type="molecule type" value="Genomic_DNA"/>
</dbReference>
<reference evidence="2" key="1">
    <citation type="submission" date="2021-09" db="EMBL/GenBank/DDBJ databases">
        <title>The genome of Mauremys mutica provides insights into the evolution of semi-aquatic lifestyle.</title>
        <authorList>
            <person name="Gong S."/>
            <person name="Gao Y."/>
        </authorList>
    </citation>
    <scope>NUCLEOTIDE SEQUENCE</scope>
    <source>
        <strain evidence="2">MM-2020</strain>
        <tissue evidence="2">Muscle</tissue>
    </source>
</reference>
<feature type="compositionally biased region" description="Low complexity" evidence="1">
    <location>
        <begin position="18"/>
        <end position="44"/>
    </location>
</feature>
<comment type="caution">
    <text evidence="2">The sequence shown here is derived from an EMBL/GenBank/DDBJ whole genome shotgun (WGS) entry which is preliminary data.</text>
</comment>
<feature type="non-terminal residue" evidence="2">
    <location>
        <position position="68"/>
    </location>
</feature>
<keyword evidence="3" id="KW-1185">Reference proteome</keyword>
<dbReference type="Proteomes" id="UP000827986">
    <property type="component" value="Unassembled WGS sequence"/>
</dbReference>
<sequence>MPCGRPAPVLPRSIHRSPAPFAAGEPDAPEPEQAAEPGAGSCPGPAGGVDEVDAPLLHLEGRAYGRGR</sequence>
<protein>
    <submittedName>
        <fullName evidence="2">Uncharacterized protein</fullName>
    </submittedName>
</protein>
<evidence type="ECO:0000256" key="1">
    <source>
        <dbReference type="SAM" id="MobiDB-lite"/>
    </source>
</evidence>
<gene>
    <name evidence="2" type="ORF">KIL84_000280</name>
</gene>
<dbReference type="AlphaFoldDB" id="A0A9D4B395"/>
<evidence type="ECO:0000313" key="2">
    <source>
        <dbReference type="EMBL" id="KAH1178949.1"/>
    </source>
</evidence>